<keyword evidence="2" id="KW-1185">Reference proteome</keyword>
<reference evidence="1 2" key="1">
    <citation type="submission" date="2023-08" db="EMBL/GenBank/DDBJ databases">
        <title>A Necator americanus chromosomal reference genome.</title>
        <authorList>
            <person name="Ilik V."/>
            <person name="Petrzelkova K.J."/>
            <person name="Pardy F."/>
            <person name="Fuh T."/>
            <person name="Niatou-Singa F.S."/>
            <person name="Gouil Q."/>
            <person name="Baker L."/>
            <person name="Ritchie M.E."/>
            <person name="Jex A.R."/>
            <person name="Gazzola D."/>
            <person name="Li H."/>
            <person name="Toshio Fujiwara R."/>
            <person name="Zhan B."/>
            <person name="Aroian R.V."/>
            <person name="Pafco B."/>
            <person name="Schwarz E.M."/>
        </authorList>
    </citation>
    <scope>NUCLEOTIDE SEQUENCE [LARGE SCALE GENOMIC DNA]</scope>
    <source>
        <strain evidence="1 2">Aroian</strain>
        <tissue evidence="1">Whole animal</tissue>
    </source>
</reference>
<dbReference type="Proteomes" id="UP001303046">
    <property type="component" value="Unassembled WGS sequence"/>
</dbReference>
<proteinExistence type="predicted"/>
<sequence length="75" mass="8794">MYVLMTCSKHFSSTVKFFWFSRKRSHLININEKVVDVTKMLDQKFIVRVSMLYDFKQGNNATESLPTLHSSFGLD</sequence>
<gene>
    <name evidence="1" type="primary">Necator_chrI.g3861</name>
    <name evidence="1" type="ORF">RB195_007732</name>
</gene>
<evidence type="ECO:0000313" key="1">
    <source>
        <dbReference type="EMBL" id="KAK6731441.1"/>
    </source>
</evidence>
<protein>
    <submittedName>
        <fullName evidence="1">Uncharacterized protein</fullName>
    </submittedName>
</protein>
<accession>A0ABR1C2F2</accession>
<organism evidence="1 2">
    <name type="scientific">Necator americanus</name>
    <name type="common">Human hookworm</name>
    <dbReference type="NCBI Taxonomy" id="51031"/>
    <lineage>
        <taxon>Eukaryota</taxon>
        <taxon>Metazoa</taxon>
        <taxon>Ecdysozoa</taxon>
        <taxon>Nematoda</taxon>
        <taxon>Chromadorea</taxon>
        <taxon>Rhabditida</taxon>
        <taxon>Rhabditina</taxon>
        <taxon>Rhabditomorpha</taxon>
        <taxon>Strongyloidea</taxon>
        <taxon>Ancylostomatidae</taxon>
        <taxon>Bunostominae</taxon>
        <taxon>Necator</taxon>
    </lineage>
</organism>
<evidence type="ECO:0000313" key="2">
    <source>
        <dbReference type="Proteomes" id="UP001303046"/>
    </source>
</evidence>
<dbReference type="EMBL" id="JAVFWL010000001">
    <property type="protein sequence ID" value="KAK6731441.1"/>
    <property type="molecule type" value="Genomic_DNA"/>
</dbReference>
<comment type="caution">
    <text evidence="1">The sequence shown here is derived from an EMBL/GenBank/DDBJ whole genome shotgun (WGS) entry which is preliminary data.</text>
</comment>
<name>A0ABR1C2F2_NECAM</name>